<dbReference type="AlphaFoldDB" id="A0A9P0MPC3"/>
<feature type="transmembrane region" description="Helical" evidence="7">
    <location>
        <begin position="400"/>
        <end position="422"/>
    </location>
</feature>
<proteinExistence type="predicted"/>
<keyword evidence="3 7" id="KW-0812">Transmembrane</keyword>
<feature type="transmembrane region" description="Helical" evidence="7">
    <location>
        <begin position="21"/>
        <end position="44"/>
    </location>
</feature>
<feature type="transmembrane region" description="Helical" evidence="7">
    <location>
        <begin position="206"/>
        <end position="225"/>
    </location>
</feature>
<dbReference type="Proteomes" id="UP001152798">
    <property type="component" value="Chromosome 4"/>
</dbReference>
<sequence>MRLSITSVPTRPENKWGIRHITGVMGFFTIALAYIQRFCLSLAITEMVNYHSEGGKIDAQTCPFEQNTTTEIKYSGEFNWDEETQGLILSSFFWGYIINHVPGGLMAERWGVKWVLGVSIFVSSSCTFITPPVSRTFGSWGLIFLRIVIGLGQGPVYPALNVLLSNWSSANERGRLGAIVFAGAYVGNFISMAISGIIISFLGWTGVFYIFGGIGIVWLIIWMMAYHDTPLDHPYIKEDERTHITTTSGKTCYKDLPGTPWIPMLTSVPLWGLVIAQYGHDWGLFTIITDLPKYMRSVLHVSVKENGAISGLPYLGMMLFSVITGWFVDLLIVKFKWSTSLVRKIFITIASVGPAFGVVAASYSGCDMISATVFFVFGMTIMGAYIPGLKVNALDLSPNYAGTLMALVGGIGAISGIVTPYLTGILTPNSTLLEWRLVFWISFAVIMGSNMAYLIMGTADTQWWNDPDQVRNYNNGKEKNNEQAS</sequence>
<feature type="transmembrane region" description="Helical" evidence="7">
    <location>
        <begin position="176"/>
        <end position="199"/>
    </location>
</feature>
<feature type="domain" description="Major facilitator superfamily (MFS) profile" evidence="8">
    <location>
        <begin position="29"/>
        <end position="460"/>
    </location>
</feature>
<protein>
    <recommendedName>
        <fullName evidence="8">Major facilitator superfamily (MFS) profile domain-containing protein</fullName>
    </recommendedName>
</protein>
<dbReference type="PANTHER" id="PTHR11662:SF415">
    <property type="entry name" value="AT30085P-RELATED"/>
    <property type="match status" value="1"/>
</dbReference>
<keyword evidence="5 7" id="KW-1133">Transmembrane helix</keyword>
<gene>
    <name evidence="9" type="ORF">NEZAVI_LOCUS7700</name>
</gene>
<dbReference type="PANTHER" id="PTHR11662">
    <property type="entry name" value="SOLUTE CARRIER FAMILY 17"/>
    <property type="match status" value="1"/>
</dbReference>
<dbReference type="Pfam" id="PF07690">
    <property type="entry name" value="MFS_1"/>
    <property type="match status" value="1"/>
</dbReference>
<evidence type="ECO:0000256" key="2">
    <source>
        <dbReference type="ARBA" id="ARBA00022448"/>
    </source>
</evidence>
<dbReference type="InterPro" id="IPR020846">
    <property type="entry name" value="MFS_dom"/>
</dbReference>
<keyword evidence="4" id="KW-0769">Symport</keyword>
<reference evidence="9" key="1">
    <citation type="submission" date="2022-01" db="EMBL/GenBank/DDBJ databases">
        <authorList>
            <person name="King R."/>
        </authorList>
    </citation>
    <scope>NUCLEOTIDE SEQUENCE</scope>
</reference>
<evidence type="ECO:0000256" key="7">
    <source>
        <dbReference type="SAM" id="Phobius"/>
    </source>
</evidence>
<dbReference type="SUPFAM" id="SSF103473">
    <property type="entry name" value="MFS general substrate transporter"/>
    <property type="match status" value="1"/>
</dbReference>
<dbReference type="EMBL" id="OV725080">
    <property type="protein sequence ID" value="CAH1397961.1"/>
    <property type="molecule type" value="Genomic_DNA"/>
</dbReference>
<dbReference type="GO" id="GO:0016020">
    <property type="term" value="C:membrane"/>
    <property type="evidence" value="ECO:0007669"/>
    <property type="project" value="UniProtKB-SubCell"/>
</dbReference>
<evidence type="ECO:0000259" key="8">
    <source>
        <dbReference type="PROSITE" id="PS50850"/>
    </source>
</evidence>
<feature type="transmembrane region" description="Helical" evidence="7">
    <location>
        <begin position="369"/>
        <end position="388"/>
    </location>
</feature>
<feature type="transmembrane region" description="Helical" evidence="7">
    <location>
        <begin position="111"/>
        <end position="130"/>
    </location>
</feature>
<evidence type="ECO:0000256" key="5">
    <source>
        <dbReference type="ARBA" id="ARBA00022989"/>
    </source>
</evidence>
<evidence type="ECO:0000256" key="3">
    <source>
        <dbReference type="ARBA" id="ARBA00022692"/>
    </source>
</evidence>
<keyword evidence="10" id="KW-1185">Reference proteome</keyword>
<keyword evidence="2" id="KW-0813">Transport</keyword>
<dbReference type="GO" id="GO:0006820">
    <property type="term" value="P:monoatomic anion transport"/>
    <property type="evidence" value="ECO:0007669"/>
    <property type="project" value="TreeGrafter"/>
</dbReference>
<evidence type="ECO:0000256" key="6">
    <source>
        <dbReference type="ARBA" id="ARBA00023136"/>
    </source>
</evidence>
<evidence type="ECO:0000256" key="1">
    <source>
        <dbReference type="ARBA" id="ARBA00004141"/>
    </source>
</evidence>
<name>A0A9P0MPC3_NEZVI</name>
<dbReference type="FunFam" id="1.20.1250.20:FF:000423">
    <property type="entry name" value="Putative inorganic phosphate cotransporter-like Protein"/>
    <property type="match status" value="1"/>
</dbReference>
<dbReference type="InterPro" id="IPR011701">
    <property type="entry name" value="MFS"/>
</dbReference>
<comment type="subcellular location">
    <subcellularLocation>
        <location evidence="1">Membrane</location>
        <topology evidence="1">Multi-pass membrane protein</topology>
    </subcellularLocation>
</comment>
<evidence type="ECO:0000256" key="4">
    <source>
        <dbReference type="ARBA" id="ARBA00022847"/>
    </source>
</evidence>
<organism evidence="9 10">
    <name type="scientific">Nezara viridula</name>
    <name type="common">Southern green stink bug</name>
    <name type="synonym">Cimex viridulus</name>
    <dbReference type="NCBI Taxonomy" id="85310"/>
    <lineage>
        <taxon>Eukaryota</taxon>
        <taxon>Metazoa</taxon>
        <taxon>Ecdysozoa</taxon>
        <taxon>Arthropoda</taxon>
        <taxon>Hexapoda</taxon>
        <taxon>Insecta</taxon>
        <taxon>Pterygota</taxon>
        <taxon>Neoptera</taxon>
        <taxon>Paraneoptera</taxon>
        <taxon>Hemiptera</taxon>
        <taxon>Heteroptera</taxon>
        <taxon>Panheteroptera</taxon>
        <taxon>Pentatomomorpha</taxon>
        <taxon>Pentatomoidea</taxon>
        <taxon>Pentatomidae</taxon>
        <taxon>Pentatominae</taxon>
        <taxon>Nezara</taxon>
    </lineage>
</organism>
<dbReference type="Gene3D" id="1.20.1250.20">
    <property type="entry name" value="MFS general substrate transporter like domains"/>
    <property type="match status" value="2"/>
</dbReference>
<feature type="transmembrane region" description="Helical" evidence="7">
    <location>
        <begin position="137"/>
        <end position="156"/>
    </location>
</feature>
<feature type="transmembrane region" description="Helical" evidence="7">
    <location>
        <begin position="345"/>
        <end position="363"/>
    </location>
</feature>
<dbReference type="CDD" id="cd17318">
    <property type="entry name" value="MFS_SLC17"/>
    <property type="match status" value="1"/>
</dbReference>
<dbReference type="GO" id="GO:0015293">
    <property type="term" value="F:symporter activity"/>
    <property type="evidence" value="ECO:0007669"/>
    <property type="project" value="UniProtKB-KW"/>
</dbReference>
<dbReference type="InterPro" id="IPR050382">
    <property type="entry name" value="MFS_Na/Anion_cotransporter"/>
</dbReference>
<dbReference type="InterPro" id="IPR036259">
    <property type="entry name" value="MFS_trans_sf"/>
</dbReference>
<keyword evidence="6 7" id="KW-0472">Membrane</keyword>
<feature type="transmembrane region" description="Helical" evidence="7">
    <location>
        <begin position="437"/>
        <end position="456"/>
    </location>
</feature>
<evidence type="ECO:0000313" key="9">
    <source>
        <dbReference type="EMBL" id="CAH1397961.1"/>
    </source>
</evidence>
<dbReference type="PROSITE" id="PS50850">
    <property type="entry name" value="MFS"/>
    <property type="match status" value="1"/>
</dbReference>
<dbReference type="OrthoDB" id="2985014at2759"/>
<accession>A0A9P0MPC3</accession>
<dbReference type="FunFam" id="1.20.1250.20:FF:000003">
    <property type="entry name" value="Solute carrier family 17 member 3"/>
    <property type="match status" value="1"/>
</dbReference>
<feature type="transmembrane region" description="Helical" evidence="7">
    <location>
        <begin position="312"/>
        <end position="333"/>
    </location>
</feature>
<evidence type="ECO:0000313" key="10">
    <source>
        <dbReference type="Proteomes" id="UP001152798"/>
    </source>
</evidence>